<feature type="domain" description="DUF1595" evidence="4">
    <location>
        <begin position="926"/>
        <end position="977"/>
    </location>
</feature>
<keyword evidence="6" id="KW-1185">Reference proteome</keyword>
<protein>
    <submittedName>
        <fullName evidence="5">Carbohydrate binding domain protein</fullName>
    </submittedName>
</protein>
<dbReference type="PANTHER" id="PTHR33546">
    <property type="entry name" value="LARGE, MULTIFUNCTIONAL SECRETED PROTEIN-RELATED"/>
    <property type="match status" value="1"/>
</dbReference>
<dbReference type="Proteomes" id="UP000060787">
    <property type="component" value="Chromosome"/>
</dbReference>
<evidence type="ECO:0000259" key="1">
    <source>
        <dbReference type="Pfam" id="PF07626"/>
    </source>
</evidence>
<dbReference type="KEGG" id="laq:GLA29479_4852"/>
<dbReference type="InterPro" id="IPR013042">
    <property type="entry name" value="DUF1592"/>
</dbReference>
<feature type="domain" description="DUF1588" evidence="2">
    <location>
        <begin position="1130"/>
        <end position="1230"/>
    </location>
</feature>
<gene>
    <name evidence="5" type="ORF">LA76x_3320</name>
</gene>
<dbReference type="KEGG" id="lab:LA76x_3320"/>
<dbReference type="EMBL" id="CP011129">
    <property type="protein sequence ID" value="ALN81446.1"/>
    <property type="molecule type" value="Genomic_DNA"/>
</dbReference>
<dbReference type="InterPro" id="IPR013039">
    <property type="entry name" value="DUF1588"/>
</dbReference>
<evidence type="ECO:0000313" key="6">
    <source>
        <dbReference type="Proteomes" id="UP000060787"/>
    </source>
</evidence>
<evidence type="ECO:0000259" key="3">
    <source>
        <dbReference type="Pfam" id="PF07631"/>
    </source>
</evidence>
<dbReference type="STRING" id="84531.LA76x_3320"/>
<sequence>MGACAAPQYQAGTNYQAGDEVSNLGHQYQCWKDEEAPLGPGSWAWCSQHAYNPGLPADSGAVHWPDAWKDLGPCDEGGFEGNRLTLEFGEPDTDDSRGRKAGKHPATMSGVLRCGSEAIPIRAVWGESLKIDELKRCDYALIMDVAEGFAPMNSPQTVSFEAEEGEQQTRIVRYRPRVDVAKLRPLPGVKVELFAEGLLQPRQMALGNGVLYVGSGWVGGVFPPPISKQIYALPLDGASGKPTGVHVVASGQLEPHGVAYRDGSLFYSTADAIYRVPDVDSSYAQAKPELLLKLPGGDTPFPLPPVDVALEWLYWHQKHPLRFNPHDADDKGLYTAVGIPCNLCMVPADPRYGTILRYDLVTKQATIVAKGVRNSLGFDWNPASGEIWFSDNNRQLFPNSEEVNRISKDDEHFGVPYVFGRSTLGFTAEEEKNPRSANDGRWLDGLRLSDIPLGQIDVSRYTPPAFEIASNSAPLGVKFWNGYPQPAGAQRLLVATHALGTSDEPGLQLRMLTIKNGKVIHEIPLVDGWLQDRATADPNCLRGGCIGRPVDFLELPDHSLLVSDDVAGAIYRIRPYDPALVPATALTLTPSPAPSPDIADERVSGHLIDALGHKRLFHAAWGSESLAIAGLAYGDYEVQLNDVDNWIPIKRSNHFSLSAGQPTHAIDMTYRERPEHIEVPMTIHAPAKPGGAAREHWVVKLIDAKDGVREVSVPWGGQVEVMLDYGKHRVVYPYYPTYRPQPSMHGVDVNEESERVDLPAMSYLYEANLGLAVLEDSCSGCHDSKFFDDPNKAHNWEATGREALVKKIQSMNIEGHCDGVCAGAISDYLFDTVWSVYLRPQTPFGKRQIRQLTPNEYANSVRDLFGVTINPAKLPADKSAKEFKYPGEADLGILQAEDVKRYYDAALEVAGQVEPAALGYRKGAKATSIVGELGHKLFRRPMTTQEIERYSALLDAHGLQDMVAGMLLSPHFLYRSELGDDTYGRVNAYKLTPSEVATALSFTFLGTTPSLELLGKAESGGLSTPEQIGAEAAAMIVTDRGVEQFVRFIRHYTKTAGDLQEKPGLSGPVIQAMREEQSAFVRYVLLDGESTMTELFDPRYTFLNHTLAQHYGIAGVSGEAMRKVDVDEKRGGLLHQGLTQAATSDYVTTSLVKRGIMIREQLLCREFGAPVEADPETPTFPNRPITTRERWDLVNGEHASGGRCWQCHQFMNDTGASMEHYDAAGRYRLKERAYNHAQFPVDVDIDAAGPFVDNVGHSEWAQIKDVRDIARFIPTNSTALTCMADSYFRYAFGNHSDALTAGTIKQMRDELKSSGSLRKMLQELATSNATLYKKERD</sequence>
<dbReference type="Pfam" id="PF07626">
    <property type="entry name" value="PSD3"/>
    <property type="match status" value="1"/>
</dbReference>
<feature type="domain" description="DUF1587" evidence="1">
    <location>
        <begin position="850"/>
        <end position="912"/>
    </location>
</feature>
<dbReference type="InterPro" id="IPR013043">
    <property type="entry name" value="DUF1595"/>
</dbReference>
<dbReference type="Pfam" id="PF07631">
    <property type="entry name" value="PSD4"/>
    <property type="match status" value="1"/>
</dbReference>
<evidence type="ECO:0000313" key="5">
    <source>
        <dbReference type="EMBL" id="ALN81446.1"/>
    </source>
</evidence>
<dbReference type="InterPro" id="IPR011041">
    <property type="entry name" value="Quinoprot_gluc/sorb_DH_b-prop"/>
</dbReference>
<dbReference type="InterPro" id="IPR011042">
    <property type="entry name" value="6-blade_b-propeller_TolB-like"/>
</dbReference>
<feature type="domain" description="DUF1592" evidence="3">
    <location>
        <begin position="991"/>
        <end position="1113"/>
    </location>
</feature>
<evidence type="ECO:0000259" key="4">
    <source>
        <dbReference type="Pfam" id="PF07637"/>
    </source>
</evidence>
<dbReference type="PATRIC" id="fig|84531.7.peg.4742"/>
<dbReference type="SUPFAM" id="SSF50952">
    <property type="entry name" value="Soluble quinoprotein glucose dehydrogenase"/>
    <property type="match status" value="1"/>
</dbReference>
<dbReference type="InterPro" id="IPR013036">
    <property type="entry name" value="DUF1587"/>
</dbReference>
<dbReference type="Gene3D" id="2.120.10.30">
    <property type="entry name" value="TolB, C-terminal domain"/>
    <property type="match status" value="1"/>
</dbReference>
<reference evidence="5 6" key="1">
    <citation type="journal article" date="2015" name="BMC Genomics">
        <title>Comparative genomics and metabolic profiling of the genus Lysobacter.</title>
        <authorList>
            <person name="de Bruijn I."/>
            <person name="Cheng X."/>
            <person name="de Jager V."/>
            <person name="Exposito R.G."/>
            <person name="Watrous J."/>
            <person name="Patel N."/>
            <person name="Postma J."/>
            <person name="Dorrestein P.C."/>
            <person name="Kobayashi D."/>
            <person name="Raaijmakers J.M."/>
        </authorList>
    </citation>
    <scope>NUCLEOTIDE SEQUENCE [LARGE SCALE GENOMIC DNA]</scope>
    <source>
        <strain evidence="5 6">76</strain>
    </source>
</reference>
<dbReference type="Pfam" id="PF07627">
    <property type="entry name" value="PSCyt3"/>
    <property type="match status" value="1"/>
</dbReference>
<organism evidence="5 6">
    <name type="scientific">Lysobacter antibioticus</name>
    <dbReference type="NCBI Taxonomy" id="84531"/>
    <lineage>
        <taxon>Bacteria</taxon>
        <taxon>Pseudomonadati</taxon>
        <taxon>Pseudomonadota</taxon>
        <taxon>Gammaproteobacteria</taxon>
        <taxon>Lysobacterales</taxon>
        <taxon>Lysobacteraceae</taxon>
        <taxon>Lysobacter</taxon>
    </lineage>
</organism>
<name>A0A0S2E4G5_LYSAN</name>
<accession>A0A0S2E4G5</accession>
<dbReference type="PANTHER" id="PTHR33546:SF1">
    <property type="entry name" value="LARGE, MULTIFUNCTIONAL SECRETED PROTEIN"/>
    <property type="match status" value="1"/>
</dbReference>
<dbReference type="eggNOG" id="COG2133">
    <property type="taxonomic scope" value="Bacteria"/>
</dbReference>
<dbReference type="eggNOG" id="COG2010">
    <property type="taxonomic scope" value="Bacteria"/>
</dbReference>
<evidence type="ECO:0000259" key="2">
    <source>
        <dbReference type="Pfam" id="PF07627"/>
    </source>
</evidence>
<proteinExistence type="predicted"/>
<dbReference type="Pfam" id="PF07637">
    <property type="entry name" value="PSD5"/>
    <property type="match status" value="1"/>
</dbReference>